<comment type="similarity">
    <text evidence="2">Belongs to the TspO/BZRP family.</text>
</comment>
<evidence type="ECO:0000256" key="6">
    <source>
        <dbReference type="SAM" id="Phobius"/>
    </source>
</evidence>
<evidence type="ECO:0000256" key="5">
    <source>
        <dbReference type="ARBA" id="ARBA00023136"/>
    </source>
</evidence>
<dbReference type="EMBL" id="FNBI01000001">
    <property type="protein sequence ID" value="SDE68545.1"/>
    <property type="molecule type" value="Genomic_DNA"/>
</dbReference>
<feature type="transmembrane region" description="Helical" evidence="6">
    <location>
        <begin position="143"/>
        <end position="163"/>
    </location>
</feature>
<dbReference type="PIRSF" id="PIRSF005859">
    <property type="entry name" value="PBR"/>
    <property type="match status" value="1"/>
</dbReference>
<evidence type="ECO:0000256" key="2">
    <source>
        <dbReference type="ARBA" id="ARBA00007524"/>
    </source>
</evidence>
<comment type="subcellular location">
    <subcellularLocation>
        <location evidence="1">Membrane</location>
        <topology evidence="1">Multi-pass membrane protein</topology>
    </subcellularLocation>
</comment>
<dbReference type="GO" id="GO:0033013">
    <property type="term" value="P:tetrapyrrole metabolic process"/>
    <property type="evidence" value="ECO:0007669"/>
    <property type="project" value="UniProtKB-ARBA"/>
</dbReference>
<dbReference type="PANTHER" id="PTHR10057">
    <property type="entry name" value="PERIPHERAL-TYPE BENZODIAZEPINE RECEPTOR"/>
    <property type="match status" value="1"/>
</dbReference>
<dbReference type="PANTHER" id="PTHR10057:SF0">
    <property type="entry name" value="TRANSLOCATOR PROTEIN"/>
    <property type="match status" value="1"/>
</dbReference>
<dbReference type="Pfam" id="PF03073">
    <property type="entry name" value="TspO_MBR"/>
    <property type="match status" value="1"/>
</dbReference>
<evidence type="ECO:0000256" key="1">
    <source>
        <dbReference type="ARBA" id="ARBA00004141"/>
    </source>
</evidence>
<name>A0A1G7EYU1_9SPHN</name>
<keyword evidence="5 6" id="KW-0472">Membrane</keyword>
<organism evidence="7 8">
    <name type="scientific">Sphingomonas carotinifaciens</name>
    <dbReference type="NCBI Taxonomy" id="1166323"/>
    <lineage>
        <taxon>Bacteria</taxon>
        <taxon>Pseudomonadati</taxon>
        <taxon>Pseudomonadota</taxon>
        <taxon>Alphaproteobacteria</taxon>
        <taxon>Sphingomonadales</taxon>
        <taxon>Sphingomonadaceae</taxon>
        <taxon>Sphingomonas</taxon>
    </lineage>
</organism>
<feature type="transmembrane region" description="Helical" evidence="6">
    <location>
        <begin position="86"/>
        <end position="104"/>
    </location>
</feature>
<accession>A0A1G7EYU1</accession>
<protein>
    <submittedName>
        <fullName evidence="7">TspO and MBR related proteins</fullName>
    </submittedName>
</protein>
<evidence type="ECO:0000313" key="7">
    <source>
        <dbReference type="EMBL" id="SDE68545.1"/>
    </source>
</evidence>
<dbReference type="GO" id="GO:0016020">
    <property type="term" value="C:membrane"/>
    <property type="evidence" value="ECO:0007669"/>
    <property type="project" value="UniProtKB-SubCell"/>
</dbReference>
<dbReference type="InterPro" id="IPR004307">
    <property type="entry name" value="TspO_MBR"/>
</dbReference>
<dbReference type="FunFam" id="1.20.1260.100:FF:000001">
    <property type="entry name" value="translocator protein 2"/>
    <property type="match status" value="1"/>
</dbReference>
<feature type="transmembrane region" description="Helical" evidence="6">
    <location>
        <begin position="57"/>
        <end position="79"/>
    </location>
</feature>
<proteinExistence type="inferred from homology"/>
<dbReference type="AlphaFoldDB" id="A0A1G7EYU1"/>
<dbReference type="InterPro" id="IPR038330">
    <property type="entry name" value="TspO/MBR-related_sf"/>
</dbReference>
<sequence>MGAIASKGQLRMSFLRWAIVTVPGVLLLGFASGRSVPSGSENGWYVALTKPELTPPGWVFPVAWTTLYILLGLALAVVLNARGARGRGVAVGLFAVQLALNLAWTPTFFGAHRVTLAFAIIVAMLLASIATTFAFARIRRVAAWLMLPYLVWISFAGVLTWSIGRLNPGADTLVPGARTSQML</sequence>
<evidence type="ECO:0000256" key="4">
    <source>
        <dbReference type="ARBA" id="ARBA00022989"/>
    </source>
</evidence>
<feature type="transmembrane region" description="Helical" evidence="6">
    <location>
        <begin position="116"/>
        <end position="136"/>
    </location>
</feature>
<reference evidence="7 8" key="1">
    <citation type="submission" date="2016-10" db="EMBL/GenBank/DDBJ databases">
        <authorList>
            <person name="Varghese N."/>
            <person name="Submissions S."/>
        </authorList>
    </citation>
    <scope>NUCLEOTIDE SEQUENCE [LARGE SCALE GENOMIC DNA]</scope>
    <source>
        <strain evidence="7 8">S7-754</strain>
    </source>
</reference>
<evidence type="ECO:0000313" key="8">
    <source>
        <dbReference type="Proteomes" id="UP000323502"/>
    </source>
</evidence>
<dbReference type="Gene3D" id="1.20.1260.100">
    <property type="entry name" value="TspO/MBR protein"/>
    <property type="match status" value="1"/>
</dbReference>
<keyword evidence="8" id="KW-1185">Reference proteome</keyword>
<dbReference type="Proteomes" id="UP000323502">
    <property type="component" value="Unassembled WGS sequence"/>
</dbReference>
<gene>
    <name evidence="7" type="ORF">SAMN05216557_101151</name>
</gene>
<evidence type="ECO:0000256" key="3">
    <source>
        <dbReference type="ARBA" id="ARBA00022692"/>
    </source>
</evidence>
<keyword evidence="3 6" id="KW-0812">Transmembrane</keyword>
<keyword evidence="4 6" id="KW-1133">Transmembrane helix</keyword>
<dbReference type="CDD" id="cd15904">
    <property type="entry name" value="TSPO_MBR"/>
    <property type="match status" value="1"/>
</dbReference>